<gene>
    <name evidence="1" type="ORF">HNR28_002875</name>
</gene>
<dbReference type="Proteomes" id="UP000541136">
    <property type="component" value="Unassembled WGS sequence"/>
</dbReference>
<protein>
    <submittedName>
        <fullName evidence="1">Uncharacterized protein</fullName>
    </submittedName>
</protein>
<name>A0A7W9TSQ5_CASDE</name>
<sequence length="306" mass="33933">MDGNSISATLLEALQNGKAVICDGVAYWAQGSGKTGIIQHLKFIERSADSAKEIIDQLQSVASATQNMSQAVQSMQNVLMATQVLSSVVMVGAIVVQTQYLGRKLDAIQDTVDEIALSQHEQNLVFYMDKIGDYMGSVEYARSLLQDRSMANEISGVALQLLPEVGGKRNHITSLVDNIANYVRSSSKERNESRHFKLMLDFIHLLVDVLPGALHTEHLLAARIGKPRLAQLILRSGSVKYEHVLDSYKRLMNQLHREMITGALGQQGERVFMEYKPKLQELMQSPINHMLLFKQAANIAAEKTAV</sequence>
<organism evidence="1 2">
    <name type="scientific">Castellaniella defragrans</name>
    <name type="common">Alcaligenes defragrans</name>
    <dbReference type="NCBI Taxonomy" id="75697"/>
    <lineage>
        <taxon>Bacteria</taxon>
        <taxon>Pseudomonadati</taxon>
        <taxon>Pseudomonadota</taxon>
        <taxon>Betaproteobacteria</taxon>
        <taxon>Burkholderiales</taxon>
        <taxon>Alcaligenaceae</taxon>
        <taxon>Castellaniella</taxon>
    </lineage>
</organism>
<proteinExistence type="predicted"/>
<dbReference type="EMBL" id="JACHIB010000017">
    <property type="protein sequence ID" value="MBB6084827.1"/>
    <property type="molecule type" value="Genomic_DNA"/>
</dbReference>
<evidence type="ECO:0000313" key="1">
    <source>
        <dbReference type="EMBL" id="MBB6084827.1"/>
    </source>
</evidence>
<dbReference type="AlphaFoldDB" id="A0A7W9TSQ5"/>
<comment type="caution">
    <text evidence="1">The sequence shown here is derived from an EMBL/GenBank/DDBJ whole genome shotgun (WGS) entry which is preliminary data.</text>
</comment>
<evidence type="ECO:0000313" key="2">
    <source>
        <dbReference type="Proteomes" id="UP000541136"/>
    </source>
</evidence>
<dbReference type="RefSeq" id="WP_184142983.1">
    <property type="nucleotide sequence ID" value="NZ_JACHIB010000017.1"/>
</dbReference>
<reference evidence="1 2" key="1">
    <citation type="submission" date="2020-08" db="EMBL/GenBank/DDBJ databases">
        <title>Genomic Encyclopedia of Type Strains, Phase IV (KMG-IV): sequencing the most valuable type-strain genomes for metagenomic binning, comparative biology and taxonomic classification.</title>
        <authorList>
            <person name="Goeker M."/>
        </authorList>
    </citation>
    <scope>NUCLEOTIDE SEQUENCE [LARGE SCALE GENOMIC DNA]</scope>
    <source>
        <strain evidence="1 2">DSM 12141</strain>
    </source>
</reference>
<accession>A0A7W9TSQ5</accession>